<dbReference type="PANTHER" id="PTHR36423">
    <property type="entry name" value="AFR070WP"/>
    <property type="match status" value="1"/>
</dbReference>
<evidence type="ECO:0000313" key="1">
    <source>
        <dbReference type="EMBL" id="KAF8448962.1"/>
    </source>
</evidence>
<gene>
    <name evidence="1" type="ORF">L210DRAFT_957635</name>
</gene>
<name>A0AAD4GK85_BOLED</name>
<dbReference type="InterPro" id="IPR023389">
    <property type="entry name" value="DOPA-like_sf"/>
</dbReference>
<dbReference type="Proteomes" id="UP001194468">
    <property type="component" value="Unassembled WGS sequence"/>
</dbReference>
<reference evidence="1" key="1">
    <citation type="submission" date="2019-10" db="EMBL/GenBank/DDBJ databases">
        <authorList>
            <consortium name="DOE Joint Genome Institute"/>
            <person name="Kuo A."/>
            <person name="Miyauchi S."/>
            <person name="Kiss E."/>
            <person name="Drula E."/>
            <person name="Kohler A."/>
            <person name="Sanchez-Garcia M."/>
            <person name="Andreopoulos B."/>
            <person name="Barry K.W."/>
            <person name="Bonito G."/>
            <person name="Buee M."/>
            <person name="Carver A."/>
            <person name="Chen C."/>
            <person name="Cichocki N."/>
            <person name="Clum A."/>
            <person name="Culley D."/>
            <person name="Crous P.W."/>
            <person name="Fauchery L."/>
            <person name="Girlanda M."/>
            <person name="Hayes R."/>
            <person name="Keri Z."/>
            <person name="LaButti K."/>
            <person name="Lipzen A."/>
            <person name="Lombard V."/>
            <person name="Magnuson J."/>
            <person name="Maillard F."/>
            <person name="Morin E."/>
            <person name="Murat C."/>
            <person name="Nolan M."/>
            <person name="Ohm R."/>
            <person name="Pangilinan J."/>
            <person name="Pereira M."/>
            <person name="Perotto S."/>
            <person name="Peter M."/>
            <person name="Riley R."/>
            <person name="Sitrit Y."/>
            <person name="Stielow B."/>
            <person name="Szollosi G."/>
            <person name="Zifcakova L."/>
            <person name="Stursova M."/>
            <person name="Spatafora J.W."/>
            <person name="Tedersoo L."/>
            <person name="Vaario L.-M."/>
            <person name="Yamada A."/>
            <person name="Yan M."/>
            <person name="Wang P."/>
            <person name="Xu J."/>
            <person name="Bruns T."/>
            <person name="Baldrian P."/>
            <person name="Vilgalys R."/>
            <person name="Henrissat B."/>
            <person name="Grigoriev I.V."/>
            <person name="Hibbett D."/>
            <person name="Nagy L.G."/>
            <person name="Martin F.M."/>
        </authorList>
    </citation>
    <scope>NUCLEOTIDE SEQUENCE</scope>
    <source>
        <strain evidence="1">BED1</strain>
    </source>
</reference>
<reference evidence="1" key="2">
    <citation type="journal article" date="2020" name="Nat. Commun.">
        <title>Large-scale genome sequencing of mycorrhizal fungi provides insights into the early evolution of symbiotic traits.</title>
        <authorList>
            <person name="Miyauchi S."/>
            <person name="Kiss E."/>
            <person name="Kuo A."/>
            <person name="Drula E."/>
            <person name="Kohler A."/>
            <person name="Sanchez-Garcia M."/>
            <person name="Morin E."/>
            <person name="Andreopoulos B."/>
            <person name="Barry K.W."/>
            <person name="Bonito G."/>
            <person name="Buee M."/>
            <person name="Carver A."/>
            <person name="Chen C."/>
            <person name="Cichocki N."/>
            <person name="Clum A."/>
            <person name="Culley D."/>
            <person name="Crous P.W."/>
            <person name="Fauchery L."/>
            <person name="Girlanda M."/>
            <person name="Hayes R.D."/>
            <person name="Keri Z."/>
            <person name="LaButti K."/>
            <person name="Lipzen A."/>
            <person name="Lombard V."/>
            <person name="Magnuson J."/>
            <person name="Maillard F."/>
            <person name="Murat C."/>
            <person name="Nolan M."/>
            <person name="Ohm R.A."/>
            <person name="Pangilinan J."/>
            <person name="Pereira M.F."/>
            <person name="Perotto S."/>
            <person name="Peter M."/>
            <person name="Pfister S."/>
            <person name="Riley R."/>
            <person name="Sitrit Y."/>
            <person name="Stielow J.B."/>
            <person name="Szollosi G."/>
            <person name="Zifcakova L."/>
            <person name="Stursova M."/>
            <person name="Spatafora J.W."/>
            <person name="Tedersoo L."/>
            <person name="Vaario L.M."/>
            <person name="Yamada A."/>
            <person name="Yan M."/>
            <person name="Wang P."/>
            <person name="Xu J."/>
            <person name="Bruns T."/>
            <person name="Baldrian P."/>
            <person name="Vilgalys R."/>
            <person name="Dunand C."/>
            <person name="Henrissat B."/>
            <person name="Grigoriev I.V."/>
            <person name="Hibbett D."/>
            <person name="Nagy L.G."/>
            <person name="Martin F.M."/>
        </authorList>
    </citation>
    <scope>NUCLEOTIDE SEQUENCE</scope>
    <source>
        <strain evidence="1">BED1</strain>
    </source>
</reference>
<dbReference type="EMBL" id="WHUW01000003">
    <property type="protein sequence ID" value="KAF8448962.1"/>
    <property type="molecule type" value="Genomic_DNA"/>
</dbReference>
<dbReference type="Pfam" id="PF08883">
    <property type="entry name" value="DOPA_dioxygen"/>
    <property type="match status" value="1"/>
</dbReference>
<dbReference type="InterPro" id="IPR014980">
    <property type="entry name" value="DOPA_dioxygen"/>
</dbReference>
<dbReference type="SUPFAM" id="SSF143410">
    <property type="entry name" value="DOPA-like"/>
    <property type="match status" value="1"/>
</dbReference>
<sequence>MSQSTDQTKLSDAYYQFPSPIRPSAAGFDFHVYWISSSPEQTEHARQLHARVAREFPELSLGRFWDKPVGPHPTTMFEVDTHNPHQTGALFSWLVVNRGPCDVLVHPNTGNPYKDHSELATWMGKPWPLYLDMLKKWSS</sequence>
<evidence type="ECO:0000313" key="2">
    <source>
        <dbReference type="Proteomes" id="UP001194468"/>
    </source>
</evidence>
<comment type="caution">
    <text evidence="1">The sequence shown here is derived from an EMBL/GenBank/DDBJ whole genome shotgun (WGS) entry which is preliminary data.</text>
</comment>
<proteinExistence type="predicted"/>
<dbReference type="AlphaFoldDB" id="A0AAD4GK85"/>
<accession>A0AAD4GK85</accession>
<keyword evidence="2" id="KW-1185">Reference proteome</keyword>
<dbReference type="Gene3D" id="3.30.70.1240">
    <property type="entry name" value="DOPA-like domains"/>
    <property type="match status" value="1"/>
</dbReference>
<dbReference type="PANTHER" id="PTHR36423:SF2">
    <property type="entry name" value="AFR070WP"/>
    <property type="match status" value="1"/>
</dbReference>
<protein>
    <submittedName>
        <fullName evidence="1">DOPA-like domain-containing protein</fullName>
    </submittedName>
</protein>
<organism evidence="1 2">
    <name type="scientific">Boletus edulis BED1</name>
    <dbReference type="NCBI Taxonomy" id="1328754"/>
    <lineage>
        <taxon>Eukaryota</taxon>
        <taxon>Fungi</taxon>
        <taxon>Dikarya</taxon>
        <taxon>Basidiomycota</taxon>
        <taxon>Agaricomycotina</taxon>
        <taxon>Agaricomycetes</taxon>
        <taxon>Agaricomycetidae</taxon>
        <taxon>Boletales</taxon>
        <taxon>Boletineae</taxon>
        <taxon>Boletaceae</taxon>
        <taxon>Boletoideae</taxon>
        <taxon>Boletus</taxon>
    </lineage>
</organism>